<evidence type="ECO:0000259" key="5">
    <source>
        <dbReference type="PROSITE" id="PS51858"/>
    </source>
</evidence>
<dbReference type="PANTHER" id="PTHR12378:SF7">
    <property type="entry name" value="DESUMOYLATING ISOPEPTIDASE 1"/>
    <property type="match status" value="1"/>
</dbReference>
<dbReference type="Gene3D" id="3.90.1720.30">
    <property type="entry name" value="PPPDE domains"/>
    <property type="match status" value="1"/>
</dbReference>
<name>A0A9P7YLP0_9HELO</name>
<evidence type="ECO:0000256" key="1">
    <source>
        <dbReference type="ARBA" id="ARBA00008140"/>
    </source>
</evidence>
<evidence type="ECO:0000313" key="6">
    <source>
        <dbReference type="EMBL" id="KAG9235881.1"/>
    </source>
</evidence>
<dbReference type="InterPro" id="IPR042266">
    <property type="entry name" value="PPPDE_sf"/>
</dbReference>
<keyword evidence="3" id="KW-0378">Hydrolase</keyword>
<dbReference type="OrthoDB" id="3176171at2759"/>
<dbReference type="Proteomes" id="UP000824998">
    <property type="component" value="Unassembled WGS sequence"/>
</dbReference>
<dbReference type="InterPro" id="IPR008580">
    <property type="entry name" value="PPPDE_dom"/>
</dbReference>
<dbReference type="GO" id="GO:0006508">
    <property type="term" value="P:proteolysis"/>
    <property type="evidence" value="ECO:0007669"/>
    <property type="project" value="UniProtKB-KW"/>
</dbReference>
<dbReference type="PANTHER" id="PTHR12378">
    <property type="entry name" value="DESUMOYLATING ISOPEPTIDASE"/>
    <property type="match status" value="1"/>
</dbReference>
<keyword evidence="2" id="KW-0645">Protease</keyword>
<accession>A0A9P7YLP0</accession>
<evidence type="ECO:0000313" key="7">
    <source>
        <dbReference type="Proteomes" id="UP000824998"/>
    </source>
</evidence>
<comment type="similarity">
    <text evidence="1">Belongs to the DeSI family.</text>
</comment>
<gene>
    <name evidence="6" type="ORF">BJ875DRAFT_254088</name>
</gene>
<dbReference type="InterPro" id="IPR011989">
    <property type="entry name" value="ARM-like"/>
</dbReference>
<reference evidence="6" key="1">
    <citation type="journal article" date="2021" name="IMA Fungus">
        <title>Genomic characterization of three marine fungi, including Emericellopsis atlantica sp. nov. with signatures of a generalist lifestyle and marine biomass degradation.</title>
        <authorList>
            <person name="Hagestad O.C."/>
            <person name="Hou L."/>
            <person name="Andersen J.H."/>
            <person name="Hansen E.H."/>
            <person name="Altermark B."/>
            <person name="Li C."/>
            <person name="Kuhnert E."/>
            <person name="Cox R.J."/>
            <person name="Crous P.W."/>
            <person name="Spatafora J.W."/>
            <person name="Lail K."/>
            <person name="Amirebrahimi M."/>
            <person name="Lipzen A."/>
            <person name="Pangilinan J."/>
            <person name="Andreopoulos W."/>
            <person name="Hayes R.D."/>
            <person name="Ng V."/>
            <person name="Grigoriev I.V."/>
            <person name="Jackson S.A."/>
            <person name="Sutton T.D.S."/>
            <person name="Dobson A.D.W."/>
            <person name="Rama T."/>
        </authorList>
    </citation>
    <scope>NUCLEOTIDE SEQUENCE</scope>
    <source>
        <strain evidence="6">TRa018bII</strain>
    </source>
</reference>
<dbReference type="CDD" id="cd02947">
    <property type="entry name" value="TRX_family"/>
    <property type="match status" value="1"/>
</dbReference>
<comment type="caution">
    <text evidence="6">The sequence shown here is derived from an EMBL/GenBank/DDBJ whole genome shotgun (WGS) entry which is preliminary data.</text>
</comment>
<keyword evidence="7" id="KW-1185">Reference proteome</keyword>
<dbReference type="InterPro" id="IPR013535">
    <property type="entry name" value="PUL_dom"/>
</dbReference>
<dbReference type="Pfam" id="PF00085">
    <property type="entry name" value="Thioredoxin"/>
    <property type="match status" value="1"/>
</dbReference>
<dbReference type="EMBL" id="MU251420">
    <property type="protein sequence ID" value="KAG9235881.1"/>
    <property type="molecule type" value="Genomic_DNA"/>
</dbReference>
<organism evidence="6 7">
    <name type="scientific">Amylocarpus encephaloides</name>
    <dbReference type="NCBI Taxonomy" id="45428"/>
    <lineage>
        <taxon>Eukaryota</taxon>
        <taxon>Fungi</taxon>
        <taxon>Dikarya</taxon>
        <taxon>Ascomycota</taxon>
        <taxon>Pezizomycotina</taxon>
        <taxon>Leotiomycetes</taxon>
        <taxon>Helotiales</taxon>
        <taxon>Helotiales incertae sedis</taxon>
        <taxon>Amylocarpus</taxon>
    </lineage>
</organism>
<evidence type="ECO:0000256" key="3">
    <source>
        <dbReference type="ARBA" id="ARBA00022801"/>
    </source>
</evidence>
<dbReference type="PROSITE" id="PS51858">
    <property type="entry name" value="PPPDE"/>
    <property type="match status" value="1"/>
</dbReference>
<sequence length="572" mass="62904">MDVQLYVYDLSNGLARNISAALLGTYIDMIYHTGVVFQGVEYTYDGGIKALDPGGSHLGKPLKVEELGKSELPLEVVLEYMESLKEIYTQDAYNLWSHNCNNFSNDLATFMLGKGIPEYITNLPHTFLNSPMGRALVPEINKMVERRNQKNGGLLGLDKSNNVPGTPHEIASSVRNVTTVIELDKSLVEAQNSSAIIFFASASCSPCRMLYPLYDELAQETAYKTILIKVDISRSFSVGTKYNIRSTPTFVSFLHGVEQERWSGADQAKLRGNAEMLAQIAHPQHPHASLALPALHSSNTTSVLYSKIPPLGKLKAKMGSSAEDGSVLGVMKFVAARADNGAAEATLPDLNSFSRFLRTASSKLPPEIMFTIVDLLRIALVDCRFSGYFAEENEHKTISPLISYVNELKDCPYSLRLVALQMCCNLFSSPLYPPHILSCPSLSTPIMQLITTSLLDDKHHNVRVAAASLSFNLATANNKTRTIEYRESLSDGDQIELAACLLEAIGAEEESPEALKGFFLAFGYLIYRLPDNGELVDLLKSMDAQGTVLSKQKLFPNEKLVQDIGEVLLKST</sequence>
<dbReference type="SMART" id="SM01179">
    <property type="entry name" value="DUF862"/>
    <property type="match status" value="1"/>
</dbReference>
<evidence type="ECO:0000259" key="4">
    <source>
        <dbReference type="PROSITE" id="PS51396"/>
    </source>
</evidence>
<dbReference type="GO" id="GO:0070646">
    <property type="term" value="P:protein modification by small protein removal"/>
    <property type="evidence" value="ECO:0007669"/>
    <property type="project" value="TreeGrafter"/>
</dbReference>
<dbReference type="Pfam" id="PF08324">
    <property type="entry name" value="PUL"/>
    <property type="match status" value="1"/>
</dbReference>
<dbReference type="PROSITE" id="PS51396">
    <property type="entry name" value="PUL"/>
    <property type="match status" value="1"/>
</dbReference>
<feature type="domain" description="PUL" evidence="4">
    <location>
        <begin position="280"/>
        <end position="571"/>
    </location>
</feature>
<proteinExistence type="inferred from homology"/>
<dbReference type="InterPro" id="IPR013766">
    <property type="entry name" value="Thioredoxin_domain"/>
</dbReference>
<dbReference type="InterPro" id="IPR036249">
    <property type="entry name" value="Thioredoxin-like_sf"/>
</dbReference>
<dbReference type="SUPFAM" id="SSF48371">
    <property type="entry name" value="ARM repeat"/>
    <property type="match status" value="1"/>
</dbReference>
<dbReference type="Gene3D" id="1.25.10.10">
    <property type="entry name" value="Leucine-rich Repeat Variant"/>
    <property type="match status" value="1"/>
</dbReference>
<feature type="domain" description="PPPDE" evidence="5">
    <location>
        <begin position="1"/>
        <end position="141"/>
    </location>
</feature>
<protein>
    <submittedName>
        <fullName evidence="6">PPPDE putative peptidase domain-containing protein</fullName>
    </submittedName>
</protein>
<dbReference type="SUPFAM" id="SSF52833">
    <property type="entry name" value="Thioredoxin-like"/>
    <property type="match status" value="1"/>
</dbReference>
<dbReference type="InterPro" id="IPR016024">
    <property type="entry name" value="ARM-type_fold"/>
</dbReference>
<dbReference type="AlphaFoldDB" id="A0A9P7YLP0"/>
<evidence type="ECO:0000256" key="2">
    <source>
        <dbReference type="ARBA" id="ARBA00022670"/>
    </source>
</evidence>
<dbReference type="Gene3D" id="3.40.30.10">
    <property type="entry name" value="Glutaredoxin"/>
    <property type="match status" value="1"/>
</dbReference>
<dbReference type="GO" id="GO:0008233">
    <property type="term" value="F:peptidase activity"/>
    <property type="evidence" value="ECO:0007669"/>
    <property type="project" value="UniProtKB-KW"/>
</dbReference>
<dbReference type="Pfam" id="PF05903">
    <property type="entry name" value="Peptidase_C97"/>
    <property type="match status" value="1"/>
</dbReference>